<dbReference type="eggNOG" id="ENOG502S42X">
    <property type="taxonomic scope" value="Eukaryota"/>
</dbReference>
<dbReference type="Pfam" id="PF10448">
    <property type="entry name" value="POC3_POC4"/>
    <property type="match status" value="1"/>
</dbReference>
<dbReference type="Proteomes" id="UP000000689">
    <property type="component" value="Chromosome 9"/>
</dbReference>
<proteinExistence type="predicted"/>
<dbReference type="AlphaFoldDB" id="G0WG67"/>
<organism evidence="1 2">
    <name type="scientific">Naumovozyma dairenensis (strain ATCC 10597 / BCRC 20456 / CBS 421 / NBRC 0211 / NRRL Y-12639)</name>
    <name type="common">Saccharomyces dairenensis</name>
    <dbReference type="NCBI Taxonomy" id="1071378"/>
    <lineage>
        <taxon>Eukaryota</taxon>
        <taxon>Fungi</taxon>
        <taxon>Dikarya</taxon>
        <taxon>Ascomycota</taxon>
        <taxon>Saccharomycotina</taxon>
        <taxon>Saccharomycetes</taxon>
        <taxon>Saccharomycetales</taxon>
        <taxon>Saccharomycetaceae</taxon>
        <taxon>Naumovozyma</taxon>
    </lineage>
</organism>
<keyword evidence="2" id="KW-1185">Reference proteome</keyword>
<reference evidence="1 2" key="1">
    <citation type="journal article" date="2011" name="Proc. Natl. Acad. Sci. U.S.A.">
        <title>Evolutionary erosion of yeast sex chromosomes by mating-type switching accidents.</title>
        <authorList>
            <person name="Gordon J.L."/>
            <person name="Armisen D."/>
            <person name="Proux-Wera E."/>
            <person name="Oheigeartaigh S.S."/>
            <person name="Byrne K.P."/>
            <person name="Wolfe K.H."/>
        </authorList>
    </citation>
    <scope>NUCLEOTIDE SEQUENCE [LARGE SCALE GENOMIC DNA]</scope>
    <source>
        <strain evidence="2">ATCC 10597 / BCRC 20456 / CBS 421 / NBRC 0211 / NRRL Y-12639</strain>
    </source>
</reference>
<evidence type="ECO:0000313" key="1">
    <source>
        <dbReference type="EMBL" id="CCD26778.1"/>
    </source>
</evidence>
<dbReference type="OMA" id="CTQIAEL"/>
<dbReference type="GO" id="GO:0051131">
    <property type="term" value="P:chaperone-mediated protein complex assembly"/>
    <property type="evidence" value="ECO:0007669"/>
    <property type="project" value="EnsemblFungi"/>
</dbReference>
<sequence length="172" mass="19445">MAFYKLTKQFDENLLQGQELTITAAHFRNQTIVQIRLEGQIDSTYEVTLEGISSLEHSLTRPLAGRQFLNENQGGVDVDEDIDSSHFIRDNLSDYKVVTKLGDPDDTQLTVISSQIAELYNSVIIPKFQPSHEMDNNGKFLISISSKIWKGDGSAAFQKLVFILQSIKEMYL</sequence>
<dbReference type="InterPro" id="IPR018854">
    <property type="entry name" value="Psome_chaperone_3/4"/>
</dbReference>
<dbReference type="RefSeq" id="XP_003672021.1">
    <property type="nucleotide sequence ID" value="XM_003671973.1"/>
</dbReference>
<dbReference type="EMBL" id="HE580275">
    <property type="protein sequence ID" value="CCD26778.1"/>
    <property type="molecule type" value="Genomic_DNA"/>
</dbReference>
<dbReference type="KEGG" id="ndi:NDAI_0I02090"/>
<dbReference type="GO" id="GO:0005737">
    <property type="term" value="C:cytoplasm"/>
    <property type="evidence" value="ECO:0007669"/>
    <property type="project" value="EnsemblFungi"/>
</dbReference>
<dbReference type="GO" id="GO:0005634">
    <property type="term" value="C:nucleus"/>
    <property type="evidence" value="ECO:0007669"/>
    <property type="project" value="EnsemblFungi"/>
</dbReference>
<dbReference type="Gene3D" id="3.30.230.90">
    <property type="match status" value="1"/>
</dbReference>
<dbReference type="GO" id="GO:0070481">
    <property type="term" value="P:nuclear-transcribed mRNA catabolic process, non-stop decay"/>
    <property type="evidence" value="ECO:0007669"/>
    <property type="project" value="EnsemblFungi"/>
</dbReference>
<name>G0WG67_NAUDC</name>
<dbReference type="InterPro" id="IPR053720">
    <property type="entry name" value="Psm_Assembly_Chaperone"/>
</dbReference>
<dbReference type="OrthoDB" id="3980246at2759"/>
<dbReference type="GO" id="GO:0043248">
    <property type="term" value="P:proteasome assembly"/>
    <property type="evidence" value="ECO:0007669"/>
    <property type="project" value="EnsemblFungi"/>
</dbReference>
<dbReference type="GeneID" id="11493710"/>
<gene>
    <name evidence="1" type="primary">NDAI0I02090</name>
    <name evidence="1" type="ordered locus">NDAI_0I02090</name>
</gene>
<evidence type="ECO:0008006" key="3">
    <source>
        <dbReference type="Google" id="ProtNLM"/>
    </source>
</evidence>
<dbReference type="STRING" id="1071378.G0WG67"/>
<evidence type="ECO:0000313" key="2">
    <source>
        <dbReference type="Proteomes" id="UP000000689"/>
    </source>
</evidence>
<accession>G0WG67</accession>
<dbReference type="GO" id="GO:0032991">
    <property type="term" value="C:protein-containing complex"/>
    <property type="evidence" value="ECO:0007669"/>
    <property type="project" value="EnsemblFungi"/>
</dbReference>
<dbReference type="HOGENOM" id="CLU_133914_0_0_1"/>
<protein>
    <recommendedName>
        <fullName evidence="3">Proteasome chaperone 3</fullName>
    </recommendedName>
</protein>